<gene>
    <name evidence="3" type="primary">Dsec\GM23893</name>
    <name evidence="3" type="ORF">Dsec_GM23893</name>
</gene>
<reference evidence="3 4" key="1">
    <citation type="journal article" date="2007" name="Nature">
        <title>Evolution of genes and genomes on the Drosophila phylogeny.</title>
        <authorList>
            <consortium name="Drosophila 12 Genomes Consortium"/>
            <person name="Clark A.G."/>
            <person name="Eisen M.B."/>
            <person name="Smith D.R."/>
            <person name="Bergman C.M."/>
            <person name="Oliver B."/>
            <person name="Markow T.A."/>
            <person name="Kaufman T.C."/>
            <person name="Kellis M."/>
            <person name="Gelbart W."/>
            <person name="Iyer V.N."/>
            <person name="Pollard D.A."/>
            <person name="Sackton T.B."/>
            <person name="Larracuente A.M."/>
            <person name="Singh N.D."/>
            <person name="Abad J.P."/>
            <person name="Abt D.N."/>
            <person name="Adryan B."/>
            <person name="Aguade M."/>
            <person name="Akashi H."/>
            <person name="Anderson W.W."/>
            <person name="Aquadro C.F."/>
            <person name="Ardell D.H."/>
            <person name="Arguello R."/>
            <person name="Artieri C.G."/>
            <person name="Barbash D.A."/>
            <person name="Barker D."/>
            <person name="Barsanti P."/>
            <person name="Batterham P."/>
            <person name="Batzoglou S."/>
            <person name="Begun D."/>
            <person name="Bhutkar A."/>
            <person name="Blanco E."/>
            <person name="Bosak S.A."/>
            <person name="Bradley R.K."/>
            <person name="Brand A.D."/>
            <person name="Brent M.R."/>
            <person name="Brooks A.N."/>
            <person name="Brown R.H."/>
            <person name="Butlin R.K."/>
            <person name="Caggese C."/>
            <person name="Calvi B.R."/>
            <person name="Bernardo de Carvalho A."/>
            <person name="Caspi A."/>
            <person name="Castrezana S."/>
            <person name="Celniker S.E."/>
            <person name="Chang J.L."/>
            <person name="Chapple C."/>
            <person name="Chatterji S."/>
            <person name="Chinwalla A."/>
            <person name="Civetta A."/>
            <person name="Clifton S.W."/>
            <person name="Comeron J.M."/>
            <person name="Costello J.C."/>
            <person name="Coyne J.A."/>
            <person name="Daub J."/>
            <person name="David R.G."/>
            <person name="Delcher A.L."/>
            <person name="Delehaunty K."/>
            <person name="Do C.B."/>
            <person name="Ebling H."/>
            <person name="Edwards K."/>
            <person name="Eickbush T."/>
            <person name="Evans J.D."/>
            <person name="Filipski A."/>
            <person name="Findeiss S."/>
            <person name="Freyhult E."/>
            <person name="Fulton L."/>
            <person name="Fulton R."/>
            <person name="Garcia A.C."/>
            <person name="Gardiner A."/>
            <person name="Garfield D.A."/>
            <person name="Garvin B.E."/>
            <person name="Gibson G."/>
            <person name="Gilbert D."/>
            <person name="Gnerre S."/>
            <person name="Godfrey J."/>
            <person name="Good R."/>
            <person name="Gotea V."/>
            <person name="Gravely B."/>
            <person name="Greenberg A.J."/>
            <person name="Griffiths-Jones S."/>
            <person name="Gross S."/>
            <person name="Guigo R."/>
            <person name="Gustafson E.A."/>
            <person name="Haerty W."/>
            <person name="Hahn M.W."/>
            <person name="Halligan D.L."/>
            <person name="Halpern A.L."/>
            <person name="Halter G.M."/>
            <person name="Han M.V."/>
            <person name="Heger A."/>
            <person name="Hillier L."/>
            <person name="Hinrichs A.S."/>
            <person name="Holmes I."/>
            <person name="Hoskins R.A."/>
            <person name="Hubisz M.J."/>
            <person name="Hultmark D."/>
            <person name="Huntley M.A."/>
            <person name="Jaffe D.B."/>
            <person name="Jagadeeshan S."/>
            <person name="Jeck W.R."/>
            <person name="Johnson J."/>
            <person name="Jones C.D."/>
            <person name="Jordan W.C."/>
            <person name="Karpen G.H."/>
            <person name="Kataoka E."/>
            <person name="Keightley P.D."/>
            <person name="Kheradpour P."/>
            <person name="Kirkness E.F."/>
            <person name="Koerich L.B."/>
            <person name="Kristiansen K."/>
            <person name="Kudrna D."/>
            <person name="Kulathinal R.J."/>
            <person name="Kumar S."/>
            <person name="Kwok R."/>
            <person name="Lander E."/>
            <person name="Langley C.H."/>
            <person name="Lapoint R."/>
            <person name="Lazzaro B.P."/>
            <person name="Lee S.J."/>
            <person name="Levesque L."/>
            <person name="Li R."/>
            <person name="Lin C.F."/>
            <person name="Lin M.F."/>
            <person name="Lindblad-Toh K."/>
            <person name="Llopart A."/>
            <person name="Long M."/>
            <person name="Low L."/>
            <person name="Lozovsky E."/>
            <person name="Lu J."/>
            <person name="Luo M."/>
            <person name="Machado C.A."/>
            <person name="Makalowski W."/>
            <person name="Marzo M."/>
            <person name="Matsuda M."/>
            <person name="Matzkin L."/>
            <person name="McAllister B."/>
            <person name="McBride C.S."/>
            <person name="McKernan B."/>
            <person name="McKernan K."/>
            <person name="Mendez-Lago M."/>
            <person name="Minx P."/>
            <person name="Mollenhauer M.U."/>
            <person name="Montooth K."/>
            <person name="Mount S.M."/>
            <person name="Mu X."/>
            <person name="Myers E."/>
            <person name="Negre B."/>
            <person name="Newfeld S."/>
            <person name="Nielsen R."/>
            <person name="Noor M.A."/>
            <person name="O'Grady P."/>
            <person name="Pachter L."/>
            <person name="Papaceit M."/>
            <person name="Parisi M.J."/>
            <person name="Parisi M."/>
            <person name="Parts L."/>
            <person name="Pedersen J.S."/>
            <person name="Pesole G."/>
            <person name="Phillippy A.M."/>
            <person name="Ponting C.P."/>
            <person name="Pop M."/>
            <person name="Porcelli D."/>
            <person name="Powell J.R."/>
            <person name="Prohaska S."/>
            <person name="Pruitt K."/>
            <person name="Puig M."/>
            <person name="Quesneville H."/>
            <person name="Ram K.R."/>
            <person name="Rand D."/>
            <person name="Rasmussen M.D."/>
            <person name="Reed L.K."/>
            <person name="Reenan R."/>
            <person name="Reily A."/>
            <person name="Remington K.A."/>
            <person name="Rieger T.T."/>
            <person name="Ritchie M.G."/>
            <person name="Robin C."/>
            <person name="Rogers Y.H."/>
            <person name="Rohde C."/>
            <person name="Rozas J."/>
            <person name="Rubenfield M.J."/>
            <person name="Ruiz A."/>
            <person name="Russo S."/>
            <person name="Salzberg S.L."/>
            <person name="Sanchez-Gracia A."/>
            <person name="Saranga D.J."/>
            <person name="Sato H."/>
            <person name="Schaeffer S.W."/>
            <person name="Schatz M.C."/>
            <person name="Schlenke T."/>
            <person name="Schwartz R."/>
            <person name="Segarra C."/>
            <person name="Singh R.S."/>
            <person name="Sirot L."/>
            <person name="Sirota M."/>
            <person name="Sisneros N.B."/>
            <person name="Smith C.D."/>
            <person name="Smith T.F."/>
            <person name="Spieth J."/>
            <person name="Stage D.E."/>
            <person name="Stark A."/>
            <person name="Stephan W."/>
            <person name="Strausberg R.L."/>
            <person name="Strempel S."/>
            <person name="Sturgill D."/>
            <person name="Sutton G."/>
            <person name="Sutton G.G."/>
            <person name="Tao W."/>
            <person name="Teichmann S."/>
            <person name="Tobari Y.N."/>
            <person name="Tomimura Y."/>
            <person name="Tsolas J.M."/>
            <person name="Valente V.L."/>
            <person name="Venter E."/>
            <person name="Venter J.C."/>
            <person name="Vicario S."/>
            <person name="Vieira F.G."/>
            <person name="Vilella A.J."/>
            <person name="Villasante A."/>
            <person name="Walenz B."/>
            <person name="Wang J."/>
            <person name="Wasserman M."/>
            <person name="Watts T."/>
            <person name="Wilson D."/>
            <person name="Wilson R.K."/>
            <person name="Wing R.A."/>
            <person name="Wolfner M.F."/>
            <person name="Wong A."/>
            <person name="Wong G.K."/>
            <person name="Wu C.I."/>
            <person name="Wu G."/>
            <person name="Yamamoto D."/>
            <person name="Yang H.P."/>
            <person name="Yang S.P."/>
            <person name="Yorke J.A."/>
            <person name="Yoshida K."/>
            <person name="Zdobnov E."/>
            <person name="Zhang P."/>
            <person name="Zhang Y."/>
            <person name="Zimin A.V."/>
            <person name="Baldwin J."/>
            <person name="Abdouelleil A."/>
            <person name="Abdulkadir J."/>
            <person name="Abebe A."/>
            <person name="Abera B."/>
            <person name="Abreu J."/>
            <person name="Acer S.C."/>
            <person name="Aftuck L."/>
            <person name="Alexander A."/>
            <person name="An P."/>
            <person name="Anderson E."/>
            <person name="Anderson S."/>
            <person name="Arachi H."/>
            <person name="Azer M."/>
            <person name="Bachantsang P."/>
            <person name="Barry A."/>
            <person name="Bayul T."/>
            <person name="Berlin A."/>
            <person name="Bessette D."/>
            <person name="Bloom T."/>
            <person name="Blye J."/>
            <person name="Boguslavskiy L."/>
            <person name="Bonnet C."/>
            <person name="Boukhgalter B."/>
            <person name="Bourzgui I."/>
            <person name="Brown A."/>
            <person name="Cahill P."/>
            <person name="Channer S."/>
            <person name="Cheshatsang Y."/>
            <person name="Chuda L."/>
            <person name="Citroen M."/>
            <person name="Collymore A."/>
            <person name="Cooke P."/>
            <person name="Costello M."/>
            <person name="D'Aco K."/>
            <person name="Daza R."/>
            <person name="De Haan G."/>
            <person name="DeGray S."/>
            <person name="DeMaso C."/>
            <person name="Dhargay N."/>
            <person name="Dooley K."/>
            <person name="Dooley E."/>
            <person name="Doricent M."/>
            <person name="Dorje P."/>
            <person name="Dorjee K."/>
            <person name="Dupes A."/>
            <person name="Elong R."/>
            <person name="Falk J."/>
            <person name="Farina A."/>
            <person name="Faro S."/>
            <person name="Ferguson D."/>
            <person name="Fisher S."/>
            <person name="Foley C.D."/>
            <person name="Franke A."/>
            <person name="Friedrich D."/>
            <person name="Gadbois L."/>
            <person name="Gearin G."/>
            <person name="Gearin C.R."/>
            <person name="Giannoukos G."/>
            <person name="Goode T."/>
            <person name="Graham J."/>
            <person name="Grandbois E."/>
            <person name="Grewal S."/>
            <person name="Gyaltsen K."/>
            <person name="Hafez N."/>
            <person name="Hagos B."/>
            <person name="Hall J."/>
            <person name="Henson C."/>
            <person name="Hollinger A."/>
            <person name="Honan T."/>
            <person name="Huard M.D."/>
            <person name="Hughes L."/>
            <person name="Hurhula B."/>
            <person name="Husby M.E."/>
            <person name="Kamat A."/>
            <person name="Kanga B."/>
            <person name="Kashin S."/>
            <person name="Khazanovich D."/>
            <person name="Kisner P."/>
            <person name="Lance K."/>
            <person name="Lara M."/>
            <person name="Lee W."/>
            <person name="Lennon N."/>
            <person name="Letendre F."/>
            <person name="LeVine R."/>
            <person name="Lipovsky A."/>
            <person name="Liu X."/>
            <person name="Liu J."/>
            <person name="Liu S."/>
            <person name="Lokyitsang T."/>
            <person name="Lokyitsang Y."/>
            <person name="Lubonja R."/>
            <person name="Lui A."/>
            <person name="MacDonald P."/>
            <person name="Magnisalis V."/>
            <person name="Maru K."/>
            <person name="Matthews C."/>
            <person name="McCusker W."/>
            <person name="McDonough S."/>
            <person name="Mehta T."/>
            <person name="Meldrim J."/>
            <person name="Meneus L."/>
            <person name="Mihai O."/>
            <person name="Mihalev A."/>
            <person name="Mihova T."/>
            <person name="Mittelman R."/>
            <person name="Mlenga V."/>
            <person name="Montmayeur A."/>
            <person name="Mulrain L."/>
            <person name="Navidi A."/>
            <person name="Naylor J."/>
            <person name="Negash T."/>
            <person name="Nguyen T."/>
            <person name="Nguyen N."/>
            <person name="Nicol R."/>
            <person name="Norbu C."/>
            <person name="Norbu N."/>
            <person name="Novod N."/>
            <person name="O'Neill B."/>
            <person name="Osman S."/>
            <person name="Markiewicz E."/>
            <person name="Oyono O.L."/>
            <person name="Patti C."/>
            <person name="Phunkhang P."/>
            <person name="Pierre F."/>
            <person name="Priest M."/>
            <person name="Raghuraman S."/>
            <person name="Rege F."/>
            <person name="Reyes R."/>
            <person name="Rise C."/>
            <person name="Rogov P."/>
            <person name="Ross K."/>
            <person name="Ryan E."/>
            <person name="Settipalli S."/>
            <person name="Shea T."/>
            <person name="Sherpa N."/>
            <person name="Shi L."/>
            <person name="Shih D."/>
            <person name="Sparrow T."/>
            <person name="Spaulding J."/>
            <person name="Stalker J."/>
            <person name="Stange-Thomann N."/>
            <person name="Stavropoulos S."/>
            <person name="Stone C."/>
            <person name="Strader C."/>
            <person name="Tesfaye S."/>
            <person name="Thomson T."/>
            <person name="Thoulutsang Y."/>
            <person name="Thoulutsang D."/>
            <person name="Topham K."/>
            <person name="Topping I."/>
            <person name="Tsamla T."/>
            <person name="Vassiliev H."/>
            <person name="Vo A."/>
            <person name="Wangchuk T."/>
            <person name="Wangdi T."/>
            <person name="Weiand M."/>
            <person name="Wilkinson J."/>
            <person name="Wilson A."/>
            <person name="Yadav S."/>
            <person name="Young G."/>
            <person name="Yu Q."/>
            <person name="Zembek L."/>
            <person name="Zhong D."/>
            <person name="Zimmer A."/>
            <person name="Zwirko Z."/>
            <person name="Jaffe D.B."/>
            <person name="Alvarez P."/>
            <person name="Brockman W."/>
            <person name="Butler J."/>
            <person name="Chin C."/>
            <person name="Gnerre S."/>
            <person name="Grabherr M."/>
            <person name="Kleber M."/>
            <person name="Mauceli E."/>
            <person name="MacCallum I."/>
        </authorList>
    </citation>
    <scope>NUCLEOTIDE SEQUENCE [LARGE SCALE GENOMIC DNA]</scope>
    <source>
        <strain evidence="4">Rob3c / Tucson 14021-0248.25</strain>
    </source>
</reference>
<dbReference type="Proteomes" id="UP000001292">
    <property type="component" value="Unassembled WGS sequence"/>
</dbReference>
<dbReference type="OrthoDB" id="7869802at2759"/>
<organism evidence="4">
    <name type="scientific">Drosophila sechellia</name>
    <name type="common">Fruit fly</name>
    <dbReference type="NCBI Taxonomy" id="7238"/>
    <lineage>
        <taxon>Eukaryota</taxon>
        <taxon>Metazoa</taxon>
        <taxon>Ecdysozoa</taxon>
        <taxon>Arthropoda</taxon>
        <taxon>Hexapoda</taxon>
        <taxon>Insecta</taxon>
        <taxon>Pterygota</taxon>
        <taxon>Neoptera</taxon>
        <taxon>Endopterygota</taxon>
        <taxon>Diptera</taxon>
        <taxon>Brachycera</taxon>
        <taxon>Muscomorpha</taxon>
        <taxon>Ephydroidea</taxon>
        <taxon>Drosophilidae</taxon>
        <taxon>Drosophila</taxon>
        <taxon>Sophophora</taxon>
    </lineage>
</organism>
<accession>B4HIR3</accession>
<dbReference type="OMA" id="LNGNRYM"/>
<keyword evidence="4" id="KW-1185">Reference proteome</keyword>
<feature type="transmembrane region" description="Helical" evidence="2">
    <location>
        <begin position="115"/>
        <end position="134"/>
    </location>
</feature>
<feature type="transmembrane region" description="Helical" evidence="2">
    <location>
        <begin position="262"/>
        <end position="280"/>
    </location>
</feature>
<proteinExistence type="predicted"/>
<dbReference type="HOGENOM" id="CLU_082843_0_0_1"/>
<feature type="compositionally biased region" description="Pro residues" evidence="1">
    <location>
        <begin position="26"/>
        <end position="40"/>
    </location>
</feature>
<sequence>MSRPNPTPRSSTGPRKPNGQRSTLPPRSPPQSPAPAPPPHEPAKPYHGETPGLLSPVASSGPLHQRSSVTLREKHVGWVYLIHAVLSACAVIQLVVLRVCNTDFGKLISPSVPSFVWLLLAVGCMLIMAYVYLANQCPCNGLLAIVIVEVIVIFVNCHRWARLSMLWMAGVLTIVLALNVMLYLMGVYLPLKILPGSIFMIVLTFCCIAIVVSIYLVVYLNGNRYMMRYVSMVSLIYVASLILFTITVIHQRRFEHTDRTEYVLQATVLAMLFVYMIHPLSTMVRFGQFLVDHI</sequence>
<feature type="transmembrane region" description="Helical" evidence="2">
    <location>
        <begin position="141"/>
        <end position="161"/>
    </location>
</feature>
<evidence type="ECO:0000256" key="2">
    <source>
        <dbReference type="SAM" id="Phobius"/>
    </source>
</evidence>
<evidence type="ECO:0000313" key="4">
    <source>
        <dbReference type="Proteomes" id="UP000001292"/>
    </source>
</evidence>
<dbReference type="KEGG" id="dse:6606930"/>
<feature type="transmembrane region" description="Helical" evidence="2">
    <location>
        <begin position="76"/>
        <end position="95"/>
    </location>
</feature>
<feature type="transmembrane region" description="Helical" evidence="2">
    <location>
        <begin position="198"/>
        <end position="220"/>
    </location>
</feature>
<feature type="transmembrane region" description="Helical" evidence="2">
    <location>
        <begin position="167"/>
        <end position="191"/>
    </location>
</feature>
<keyword evidence="2" id="KW-0812">Transmembrane</keyword>
<evidence type="ECO:0000313" key="3">
    <source>
        <dbReference type="EMBL" id="EDW42710.1"/>
    </source>
</evidence>
<dbReference type="AlphaFoldDB" id="B4HIR3"/>
<evidence type="ECO:0000256" key="1">
    <source>
        <dbReference type="SAM" id="MobiDB-lite"/>
    </source>
</evidence>
<dbReference type="EMBL" id="CH480815">
    <property type="protein sequence ID" value="EDW42710.1"/>
    <property type="molecule type" value="Genomic_DNA"/>
</dbReference>
<name>B4HIR3_DROSE</name>
<keyword evidence="2" id="KW-1133">Transmembrane helix</keyword>
<dbReference type="PhylomeDB" id="B4HIR3"/>
<keyword evidence="2" id="KW-0472">Membrane</keyword>
<protein>
    <submittedName>
        <fullName evidence="3">GM23893</fullName>
    </submittedName>
</protein>
<feature type="region of interest" description="Disordered" evidence="1">
    <location>
        <begin position="1"/>
        <end position="51"/>
    </location>
</feature>
<feature type="transmembrane region" description="Helical" evidence="2">
    <location>
        <begin position="226"/>
        <end position="250"/>
    </location>
</feature>
<dbReference type="STRING" id="7238.B4HIR3"/>